<accession>A0A2Z6S8T3</accession>
<feature type="region of interest" description="Disordered" evidence="2">
    <location>
        <begin position="122"/>
        <end position="194"/>
    </location>
</feature>
<feature type="coiled-coil region" evidence="1">
    <location>
        <begin position="650"/>
        <end position="684"/>
    </location>
</feature>
<feature type="compositionally biased region" description="Low complexity" evidence="2">
    <location>
        <begin position="388"/>
        <end position="407"/>
    </location>
</feature>
<evidence type="ECO:0000313" key="4">
    <source>
        <dbReference type="EMBL" id="GBC05830.1"/>
    </source>
</evidence>
<dbReference type="Pfam" id="PF00855">
    <property type="entry name" value="PWWP"/>
    <property type="match status" value="1"/>
</dbReference>
<feature type="region of interest" description="Disordered" evidence="2">
    <location>
        <begin position="698"/>
        <end position="745"/>
    </location>
</feature>
<dbReference type="EMBL" id="BEXD01004033">
    <property type="protein sequence ID" value="GBC05830.1"/>
    <property type="molecule type" value="Genomic_DNA"/>
</dbReference>
<dbReference type="SUPFAM" id="SSF63748">
    <property type="entry name" value="Tudor/PWWP/MBT"/>
    <property type="match status" value="1"/>
</dbReference>
<feature type="compositionally biased region" description="Acidic residues" evidence="2">
    <location>
        <begin position="698"/>
        <end position="738"/>
    </location>
</feature>
<keyword evidence="5" id="KW-1185">Reference proteome</keyword>
<dbReference type="AlphaFoldDB" id="A0A2Z6S8T3"/>
<gene>
    <name evidence="4" type="ORF">RclHR1_06460001</name>
</gene>
<proteinExistence type="predicted"/>
<keyword evidence="1" id="KW-0175">Coiled coil</keyword>
<feature type="region of interest" description="Disordered" evidence="2">
    <location>
        <begin position="360"/>
        <end position="516"/>
    </location>
</feature>
<dbReference type="Gene3D" id="2.30.30.140">
    <property type="match status" value="1"/>
</dbReference>
<reference evidence="4 5" key="1">
    <citation type="submission" date="2017-11" db="EMBL/GenBank/DDBJ databases">
        <title>The genome of Rhizophagus clarus HR1 reveals common genetic basis of auxotrophy among arbuscular mycorrhizal fungi.</title>
        <authorList>
            <person name="Kobayashi Y."/>
        </authorList>
    </citation>
    <scope>NUCLEOTIDE SEQUENCE [LARGE SCALE GENOMIC DNA]</scope>
    <source>
        <strain evidence="4 5">HR1</strain>
    </source>
</reference>
<comment type="caution">
    <text evidence="4">The sequence shown here is derived from an EMBL/GenBank/DDBJ whole genome shotgun (WGS) entry which is preliminary data.</text>
</comment>
<sequence length="763" mass="87460">MTSVSSSFNGVNKPIKPWFCTSERLRWEFFSKGQKRTFRSRAVEISNPQETYRRIEGLTTARNKKTIKATKMGRRITRRRKNQNTKTEVNKTNTVKMQIDNDEQYVELENIQLEEDHIMEGESLEPEPSLHDSPELMVDSPEEEETKEAPESDTKKLKDENNSEEELQHSEENIEPVKSEDDEDIGEEEQGIAVRKFTRSTRRARVIIPPKKPQTRKSQRKSTKGSTKDWVAECEFKGRDIVFVDPLDDKAEFWWPAMIVPHDEIDESMDVDGKLEENILAGKYLVRYFEDMTYSIVENKGLKHFIPGEEPYLTFKNNSDNFINHIGVRRALTCKSKGEPNKAFKWDYWRRPLWDNQRSISAKTISTKRTRSTSKGGSKSEKKKSSVRRYSSSTKSRSSINSENHSSQEVEEEDTANICTASPPTSNRGRKSETDQDSQDSQSNSGTTKDNTEMESVEINKSPKRRRSNLTDKSDEVEEGSFLRNRKSRRVSASKSMVEEPSVPSNATPNTPPSATVETLTEISTEPVIETSTENNNEQAIIETSMEENYEQAIIETSTEKNIDLTIIEVSTEKCNEPTLIEASTEDNNESIIIEASTEKRNEPLIEIMEEDNVPSATPLTSPPLTIEELNEAALVDINSFNFDDPTLDAEAKEKMYDDAEEKLRSLMKEWRAINRNLRKIEKELIAKKARKLRNNEELGDGDIDTDDEEDTENVDLVDSSDNENNNEGEEREDEEEIQVITRSRKVNEDFKVSKGKHTLKKI</sequence>
<feature type="compositionally biased region" description="Acidic residues" evidence="2">
    <location>
        <begin position="180"/>
        <end position="190"/>
    </location>
</feature>
<protein>
    <recommendedName>
        <fullName evidence="3">PWWP domain-containing protein</fullName>
    </recommendedName>
</protein>
<evidence type="ECO:0000259" key="3">
    <source>
        <dbReference type="Pfam" id="PF00855"/>
    </source>
</evidence>
<evidence type="ECO:0000256" key="1">
    <source>
        <dbReference type="SAM" id="Coils"/>
    </source>
</evidence>
<name>A0A2Z6S8T3_9GLOM</name>
<feature type="domain" description="PWWP" evidence="3">
    <location>
        <begin position="254"/>
        <end position="319"/>
    </location>
</feature>
<feature type="compositionally biased region" description="Basic and acidic residues" evidence="2">
    <location>
        <begin position="147"/>
        <end position="179"/>
    </location>
</feature>
<dbReference type="InterPro" id="IPR000313">
    <property type="entry name" value="PWWP_dom"/>
</dbReference>
<feature type="compositionally biased region" description="Polar residues" evidence="2">
    <location>
        <begin position="503"/>
        <end position="516"/>
    </location>
</feature>
<evidence type="ECO:0000313" key="5">
    <source>
        <dbReference type="Proteomes" id="UP000247702"/>
    </source>
</evidence>
<dbReference type="CDD" id="cd05162">
    <property type="entry name" value="PWWP"/>
    <property type="match status" value="1"/>
</dbReference>
<feature type="compositionally biased region" description="Polar residues" evidence="2">
    <location>
        <begin position="417"/>
        <end position="427"/>
    </location>
</feature>
<organism evidence="4 5">
    <name type="scientific">Rhizophagus clarus</name>
    <dbReference type="NCBI Taxonomy" id="94130"/>
    <lineage>
        <taxon>Eukaryota</taxon>
        <taxon>Fungi</taxon>
        <taxon>Fungi incertae sedis</taxon>
        <taxon>Mucoromycota</taxon>
        <taxon>Glomeromycotina</taxon>
        <taxon>Glomeromycetes</taxon>
        <taxon>Glomerales</taxon>
        <taxon>Glomeraceae</taxon>
        <taxon>Rhizophagus</taxon>
    </lineage>
</organism>
<evidence type="ECO:0000256" key="2">
    <source>
        <dbReference type="SAM" id="MobiDB-lite"/>
    </source>
</evidence>
<dbReference type="Proteomes" id="UP000247702">
    <property type="component" value="Unassembled WGS sequence"/>
</dbReference>